<name>A0A016U5Y3_9BILA</name>
<accession>A0A016U5Y3</accession>
<keyword evidence="3" id="KW-1185">Reference proteome</keyword>
<evidence type="ECO:0000256" key="1">
    <source>
        <dbReference type="SAM" id="MobiDB-lite"/>
    </source>
</evidence>
<gene>
    <name evidence="2" type="primary">Acey_s0056.g2703</name>
    <name evidence="2" type="ORF">Y032_0056g2703</name>
</gene>
<feature type="compositionally biased region" description="Low complexity" evidence="1">
    <location>
        <begin position="7"/>
        <end position="20"/>
    </location>
</feature>
<reference evidence="3" key="1">
    <citation type="journal article" date="2015" name="Nat. Genet.">
        <title>The genome and transcriptome of the zoonotic hookworm Ancylostoma ceylanicum identify infection-specific gene families.</title>
        <authorList>
            <person name="Schwarz E.M."/>
            <person name="Hu Y."/>
            <person name="Antoshechkin I."/>
            <person name="Miller M.M."/>
            <person name="Sternberg P.W."/>
            <person name="Aroian R.V."/>
        </authorList>
    </citation>
    <scope>NUCLEOTIDE SEQUENCE</scope>
    <source>
        <strain evidence="3">HY135</strain>
    </source>
</reference>
<dbReference type="Proteomes" id="UP000024635">
    <property type="component" value="Unassembled WGS sequence"/>
</dbReference>
<feature type="compositionally biased region" description="Polar residues" evidence="1">
    <location>
        <begin position="21"/>
        <end position="31"/>
    </location>
</feature>
<feature type="region of interest" description="Disordered" evidence="1">
    <location>
        <begin position="1"/>
        <end position="31"/>
    </location>
</feature>
<comment type="caution">
    <text evidence="2">The sequence shown here is derived from an EMBL/GenBank/DDBJ whole genome shotgun (WGS) entry which is preliminary data.</text>
</comment>
<organism evidence="2 3">
    <name type="scientific">Ancylostoma ceylanicum</name>
    <dbReference type="NCBI Taxonomy" id="53326"/>
    <lineage>
        <taxon>Eukaryota</taxon>
        <taxon>Metazoa</taxon>
        <taxon>Ecdysozoa</taxon>
        <taxon>Nematoda</taxon>
        <taxon>Chromadorea</taxon>
        <taxon>Rhabditida</taxon>
        <taxon>Rhabditina</taxon>
        <taxon>Rhabditomorpha</taxon>
        <taxon>Strongyloidea</taxon>
        <taxon>Ancylostomatidae</taxon>
        <taxon>Ancylostomatinae</taxon>
        <taxon>Ancylostoma</taxon>
    </lineage>
</organism>
<evidence type="ECO:0000313" key="3">
    <source>
        <dbReference type="Proteomes" id="UP000024635"/>
    </source>
</evidence>
<dbReference type="EMBL" id="JARK01001392">
    <property type="protein sequence ID" value="EYC10361.1"/>
    <property type="molecule type" value="Genomic_DNA"/>
</dbReference>
<protein>
    <submittedName>
        <fullName evidence="2">Uncharacterized protein</fullName>
    </submittedName>
</protein>
<sequence length="73" mass="8307">MSLMKRNNNNAPTFNTTNAFSTQSSLKQNRMTPNRLFSKMKTLKISSNLVFTTQPLVFHIETSGRKCNSSHAR</sequence>
<proteinExistence type="predicted"/>
<evidence type="ECO:0000313" key="2">
    <source>
        <dbReference type="EMBL" id="EYC10361.1"/>
    </source>
</evidence>
<dbReference type="AlphaFoldDB" id="A0A016U5Y3"/>